<name>A0A1Y6FPG9_9SPHN</name>
<evidence type="ECO:0000313" key="2">
    <source>
        <dbReference type="Proteomes" id="UP000194420"/>
    </source>
</evidence>
<sequence length="181" mass="19858">MSTTLAAIIAIFQAASVQTQPPTPPSSPPPACDTEGHAGFDFWVGEWDVYAARDLETKVADSRIERKHNGCAVIESWMPLRGQGGTSLNHYDVATQRWHQKWVGQAPGAVYFEGGVVDGTMVLTGYWPNGAGAGQDALTRMSYKRREDDSVRQHGEASTDHGLSWQTSFDFIYKPKQDAAK</sequence>
<organism evidence="1 2">
    <name type="scientific">Altererythrobacter xiamenensis</name>
    <dbReference type="NCBI Taxonomy" id="1316679"/>
    <lineage>
        <taxon>Bacteria</taxon>
        <taxon>Pseudomonadati</taxon>
        <taxon>Pseudomonadota</taxon>
        <taxon>Alphaproteobacteria</taxon>
        <taxon>Sphingomonadales</taxon>
        <taxon>Erythrobacteraceae</taxon>
        <taxon>Altererythrobacter</taxon>
    </lineage>
</organism>
<proteinExistence type="predicted"/>
<dbReference type="OrthoDB" id="8902597at2"/>
<keyword evidence="2" id="KW-1185">Reference proteome</keyword>
<dbReference type="RefSeq" id="WP_086438706.1">
    <property type="nucleotide sequence ID" value="NZ_FXWG01000003.1"/>
</dbReference>
<accession>A0A1Y6FPG9</accession>
<gene>
    <name evidence="1" type="ORF">SAMN06297468_2878</name>
</gene>
<evidence type="ECO:0008006" key="3">
    <source>
        <dbReference type="Google" id="ProtNLM"/>
    </source>
</evidence>
<dbReference type="EMBL" id="FXWG01000003">
    <property type="protein sequence ID" value="SMQ74702.1"/>
    <property type="molecule type" value="Genomic_DNA"/>
</dbReference>
<evidence type="ECO:0000313" key="1">
    <source>
        <dbReference type="EMBL" id="SMQ74702.1"/>
    </source>
</evidence>
<protein>
    <recommendedName>
        <fullName evidence="3">DUF1579 domain-containing protein</fullName>
    </recommendedName>
</protein>
<dbReference type="Proteomes" id="UP000194420">
    <property type="component" value="Unassembled WGS sequence"/>
</dbReference>
<reference evidence="2" key="1">
    <citation type="submission" date="2017-04" db="EMBL/GenBank/DDBJ databases">
        <authorList>
            <person name="Varghese N."/>
            <person name="Submissions S."/>
        </authorList>
    </citation>
    <scope>NUCLEOTIDE SEQUENCE [LARGE SCALE GENOMIC DNA]</scope>
</reference>
<dbReference type="AlphaFoldDB" id="A0A1Y6FPG9"/>